<evidence type="ECO:0000313" key="5">
    <source>
        <dbReference type="Proteomes" id="UP000240621"/>
    </source>
</evidence>
<reference evidence="4 5" key="1">
    <citation type="submission" date="2018-03" db="EMBL/GenBank/DDBJ databases">
        <title>Genomic Encyclopedia of Archaeal and Bacterial Type Strains, Phase II (KMG-II): from individual species to whole genera.</title>
        <authorList>
            <person name="Goeker M."/>
        </authorList>
    </citation>
    <scope>NUCLEOTIDE SEQUENCE [LARGE SCALE GENOMIC DNA]</scope>
    <source>
        <strain evidence="4 5">DSM 27267</strain>
    </source>
</reference>
<dbReference type="PROSITE" id="PS51257">
    <property type="entry name" value="PROKAR_LIPOPROTEIN"/>
    <property type="match status" value="1"/>
</dbReference>
<dbReference type="Proteomes" id="UP000396862">
    <property type="component" value="Unassembled WGS sequence"/>
</dbReference>
<keyword evidence="1" id="KW-0732">Signal</keyword>
<dbReference type="EMBL" id="BLAU01000001">
    <property type="protein sequence ID" value="GET20625.1"/>
    <property type="molecule type" value="Genomic_DNA"/>
</dbReference>
<dbReference type="OrthoDB" id="678784at2"/>
<accession>A0A2P8CHK0</accession>
<name>A0A2P8CHK0_9BACT</name>
<evidence type="ECO:0000313" key="3">
    <source>
        <dbReference type="EMBL" id="GET20625.1"/>
    </source>
</evidence>
<proteinExistence type="predicted"/>
<evidence type="ECO:0000313" key="6">
    <source>
        <dbReference type="Proteomes" id="UP000396862"/>
    </source>
</evidence>
<evidence type="ECO:0000313" key="4">
    <source>
        <dbReference type="EMBL" id="PSK84451.1"/>
    </source>
</evidence>
<organism evidence="4 5">
    <name type="scientific">Prolixibacter denitrificans</name>
    <dbReference type="NCBI Taxonomy" id="1541063"/>
    <lineage>
        <taxon>Bacteria</taxon>
        <taxon>Pseudomonadati</taxon>
        <taxon>Bacteroidota</taxon>
        <taxon>Bacteroidia</taxon>
        <taxon>Marinilabiliales</taxon>
        <taxon>Prolixibacteraceae</taxon>
        <taxon>Prolixibacter</taxon>
    </lineage>
</organism>
<sequence length="126" mass="14622">MRTKIFLLISALWLLASCSDSNKTPKGILPQKQMVDLLVDMHLSEAINGQRFRLDQTTKNFSNDLYFSICKKHDVDPDVFAKSVLYYGKHPEKYDAIYDQVLNRLNEMEEQAKKEEPKLKPDDGKK</sequence>
<keyword evidence="6" id="KW-1185">Reference proteome</keyword>
<dbReference type="EMBL" id="PYGC01000002">
    <property type="protein sequence ID" value="PSK84451.1"/>
    <property type="molecule type" value="Genomic_DNA"/>
</dbReference>
<reference evidence="3 6" key="2">
    <citation type="submission" date="2019-10" db="EMBL/GenBank/DDBJ databases">
        <title>Prolixibacter strains distinguished by the presence of nitrate reductase genes were adept at nitrate-dependent anaerobic corrosion of metallic iron and carbon steel.</title>
        <authorList>
            <person name="Iino T."/>
            <person name="Shono N."/>
            <person name="Ito K."/>
            <person name="Nakamura R."/>
            <person name="Sueoka K."/>
            <person name="Harayama S."/>
            <person name="Ohkuma M."/>
        </authorList>
    </citation>
    <scope>NUCLEOTIDE SEQUENCE [LARGE SCALE GENOMIC DNA]</scope>
    <source>
        <strain evidence="3 6">MIC1-1</strain>
    </source>
</reference>
<protein>
    <submittedName>
        <fullName evidence="4">Uncharacterized protein DUF4296</fullName>
    </submittedName>
</protein>
<dbReference type="RefSeq" id="WP_106541049.1">
    <property type="nucleotide sequence ID" value="NZ_BLAU01000001.1"/>
</dbReference>
<dbReference type="Proteomes" id="UP000240621">
    <property type="component" value="Unassembled WGS sequence"/>
</dbReference>
<comment type="caution">
    <text evidence="4">The sequence shown here is derived from an EMBL/GenBank/DDBJ whole genome shotgun (WGS) entry which is preliminary data.</text>
</comment>
<evidence type="ECO:0000259" key="2">
    <source>
        <dbReference type="Pfam" id="PF14129"/>
    </source>
</evidence>
<feature type="domain" description="DUF4296" evidence="2">
    <location>
        <begin position="25"/>
        <end position="110"/>
    </location>
</feature>
<dbReference type="Pfam" id="PF14129">
    <property type="entry name" value="DUF4296"/>
    <property type="match status" value="1"/>
</dbReference>
<feature type="chain" id="PRO_5015116812" evidence="1">
    <location>
        <begin position="23"/>
        <end position="126"/>
    </location>
</feature>
<dbReference type="AlphaFoldDB" id="A0A2P8CHK0"/>
<dbReference type="InterPro" id="IPR025381">
    <property type="entry name" value="DUF4296"/>
</dbReference>
<feature type="signal peptide" evidence="1">
    <location>
        <begin position="1"/>
        <end position="22"/>
    </location>
</feature>
<evidence type="ECO:0000256" key="1">
    <source>
        <dbReference type="SAM" id="SignalP"/>
    </source>
</evidence>
<gene>
    <name evidence="4" type="ORF">CLV93_102237</name>
    <name evidence="3" type="ORF">JCM18694_08710</name>
</gene>